<comment type="caution">
    <text evidence="7">The sequence shown here is derived from an EMBL/GenBank/DDBJ whole genome shotgun (WGS) entry which is preliminary data.</text>
</comment>
<dbReference type="Proteomes" id="UP001302126">
    <property type="component" value="Unassembled WGS sequence"/>
</dbReference>
<evidence type="ECO:0000256" key="6">
    <source>
        <dbReference type="SAM" id="Phobius"/>
    </source>
</evidence>
<keyword evidence="2 6" id="KW-0812">Transmembrane</keyword>
<keyword evidence="4 6" id="KW-0472">Membrane</keyword>
<sequence length="264" mass="28615">MAEYPTAIIPFTTTPTRANSVKGPGITTGAPSYQTFPELIIQSSGTVSPSTTIIIVTTRVSPQPDIISTAHFVATKTSTKSTTSSSVTTSSTSSETTSTTSITTTDETAASSSTEAESQTADGRDGANHTGAIVGGVLGAVILILLMIGAYMLVLLRRRRQRARLKEEEQYSAELKYSPLPPTNPFAQAQWHPMELESGWSQDQAHTITTRPELPAPHGMSEMDNTRRSQRMASYRKTYDAAELPNHHGVWELSTASFRRSKHK</sequence>
<reference evidence="7" key="2">
    <citation type="submission" date="2023-05" db="EMBL/GenBank/DDBJ databases">
        <authorList>
            <consortium name="Lawrence Berkeley National Laboratory"/>
            <person name="Steindorff A."/>
            <person name="Hensen N."/>
            <person name="Bonometti L."/>
            <person name="Westerberg I."/>
            <person name="Brannstrom I.O."/>
            <person name="Guillou S."/>
            <person name="Cros-Aarteil S."/>
            <person name="Calhoun S."/>
            <person name="Haridas S."/>
            <person name="Kuo A."/>
            <person name="Mondo S."/>
            <person name="Pangilinan J."/>
            <person name="Riley R."/>
            <person name="Labutti K."/>
            <person name="Andreopoulos B."/>
            <person name="Lipzen A."/>
            <person name="Chen C."/>
            <person name="Yanf M."/>
            <person name="Daum C."/>
            <person name="Ng V."/>
            <person name="Clum A."/>
            <person name="Ohm R."/>
            <person name="Martin F."/>
            <person name="Silar P."/>
            <person name="Natvig D."/>
            <person name="Lalanne C."/>
            <person name="Gautier V."/>
            <person name="Ament-Velasquez S.L."/>
            <person name="Kruys A."/>
            <person name="Hutchinson M.I."/>
            <person name="Powell A.J."/>
            <person name="Barry K."/>
            <person name="Miller A.N."/>
            <person name="Grigoriev I.V."/>
            <person name="Debuchy R."/>
            <person name="Gladieux P."/>
            <person name="Thoren M.H."/>
            <person name="Johannesson H."/>
        </authorList>
    </citation>
    <scope>NUCLEOTIDE SEQUENCE</scope>
    <source>
        <strain evidence="7">PSN309</strain>
    </source>
</reference>
<dbReference type="GO" id="GO:0016020">
    <property type="term" value="C:membrane"/>
    <property type="evidence" value="ECO:0007669"/>
    <property type="project" value="UniProtKB-SubCell"/>
</dbReference>
<dbReference type="EMBL" id="MU864382">
    <property type="protein sequence ID" value="KAK4188867.1"/>
    <property type="molecule type" value="Genomic_DNA"/>
</dbReference>
<accession>A0AAN6WYK1</accession>
<evidence type="ECO:0000256" key="1">
    <source>
        <dbReference type="ARBA" id="ARBA00004167"/>
    </source>
</evidence>
<protein>
    <recommendedName>
        <fullName evidence="9">Mid2 domain-containing protein</fullName>
    </recommendedName>
</protein>
<dbReference type="PANTHER" id="PTHR15549:SF26">
    <property type="entry name" value="AXIAL BUDDING PATTERN PROTEIN 2-RELATED"/>
    <property type="match status" value="1"/>
</dbReference>
<dbReference type="PANTHER" id="PTHR15549">
    <property type="entry name" value="PAIRED IMMUNOGLOBULIN-LIKE TYPE 2 RECEPTOR"/>
    <property type="match status" value="1"/>
</dbReference>
<evidence type="ECO:0000313" key="8">
    <source>
        <dbReference type="Proteomes" id="UP001302126"/>
    </source>
</evidence>
<organism evidence="7 8">
    <name type="scientific">Podospora australis</name>
    <dbReference type="NCBI Taxonomy" id="1536484"/>
    <lineage>
        <taxon>Eukaryota</taxon>
        <taxon>Fungi</taxon>
        <taxon>Dikarya</taxon>
        <taxon>Ascomycota</taxon>
        <taxon>Pezizomycotina</taxon>
        <taxon>Sordariomycetes</taxon>
        <taxon>Sordariomycetidae</taxon>
        <taxon>Sordariales</taxon>
        <taxon>Podosporaceae</taxon>
        <taxon>Podospora</taxon>
    </lineage>
</organism>
<reference evidence="7" key="1">
    <citation type="journal article" date="2023" name="Mol. Phylogenet. Evol.">
        <title>Genome-scale phylogeny and comparative genomics of the fungal order Sordariales.</title>
        <authorList>
            <person name="Hensen N."/>
            <person name="Bonometti L."/>
            <person name="Westerberg I."/>
            <person name="Brannstrom I.O."/>
            <person name="Guillou S."/>
            <person name="Cros-Aarteil S."/>
            <person name="Calhoun S."/>
            <person name="Haridas S."/>
            <person name="Kuo A."/>
            <person name="Mondo S."/>
            <person name="Pangilinan J."/>
            <person name="Riley R."/>
            <person name="LaButti K."/>
            <person name="Andreopoulos B."/>
            <person name="Lipzen A."/>
            <person name="Chen C."/>
            <person name="Yan M."/>
            <person name="Daum C."/>
            <person name="Ng V."/>
            <person name="Clum A."/>
            <person name="Steindorff A."/>
            <person name="Ohm R.A."/>
            <person name="Martin F."/>
            <person name="Silar P."/>
            <person name="Natvig D.O."/>
            <person name="Lalanne C."/>
            <person name="Gautier V."/>
            <person name="Ament-Velasquez S.L."/>
            <person name="Kruys A."/>
            <person name="Hutchinson M.I."/>
            <person name="Powell A.J."/>
            <person name="Barry K."/>
            <person name="Miller A.N."/>
            <person name="Grigoriev I.V."/>
            <person name="Debuchy R."/>
            <person name="Gladieux P."/>
            <person name="Hiltunen Thoren M."/>
            <person name="Johannesson H."/>
        </authorList>
    </citation>
    <scope>NUCLEOTIDE SEQUENCE</scope>
    <source>
        <strain evidence="7">PSN309</strain>
    </source>
</reference>
<dbReference type="GO" id="GO:0071944">
    <property type="term" value="C:cell periphery"/>
    <property type="evidence" value="ECO:0007669"/>
    <property type="project" value="UniProtKB-ARBA"/>
</dbReference>
<proteinExistence type="predicted"/>
<keyword evidence="3 6" id="KW-1133">Transmembrane helix</keyword>
<feature type="compositionally biased region" description="Low complexity" evidence="5">
    <location>
        <begin position="78"/>
        <end position="121"/>
    </location>
</feature>
<evidence type="ECO:0000313" key="7">
    <source>
        <dbReference type="EMBL" id="KAK4188867.1"/>
    </source>
</evidence>
<name>A0AAN6WYK1_9PEZI</name>
<dbReference type="InterPro" id="IPR051694">
    <property type="entry name" value="Immunoregulatory_rcpt-like"/>
</dbReference>
<dbReference type="AlphaFoldDB" id="A0AAN6WYK1"/>
<evidence type="ECO:0000256" key="4">
    <source>
        <dbReference type="ARBA" id="ARBA00023136"/>
    </source>
</evidence>
<evidence type="ECO:0000256" key="5">
    <source>
        <dbReference type="SAM" id="MobiDB-lite"/>
    </source>
</evidence>
<evidence type="ECO:0000256" key="2">
    <source>
        <dbReference type="ARBA" id="ARBA00022692"/>
    </source>
</evidence>
<feature type="region of interest" description="Disordered" evidence="5">
    <location>
        <begin position="78"/>
        <end position="126"/>
    </location>
</feature>
<keyword evidence="8" id="KW-1185">Reference proteome</keyword>
<evidence type="ECO:0000256" key="3">
    <source>
        <dbReference type="ARBA" id="ARBA00022989"/>
    </source>
</evidence>
<gene>
    <name evidence="7" type="ORF">QBC35DRAFT_450779</name>
</gene>
<evidence type="ECO:0008006" key="9">
    <source>
        <dbReference type="Google" id="ProtNLM"/>
    </source>
</evidence>
<comment type="subcellular location">
    <subcellularLocation>
        <location evidence="1">Membrane</location>
        <topology evidence="1">Single-pass membrane protein</topology>
    </subcellularLocation>
</comment>
<feature type="transmembrane region" description="Helical" evidence="6">
    <location>
        <begin position="132"/>
        <end position="156"/>
    </location>
</feature>